<dbReference type="Pfam" id="PF00169">
    <property type="entry name" value="PH"/>
    <property type="match status" value="1"/>
</dbReference>
<dbReference type="SMART" id="SM00233">
    <property type="entry name" value="PH"/>
    <property type="match status" value="1"/>
</dbReference>
<feature type="compositionally biased region" description="Acidic residues" evidence="1">
    <location>
        <begin position="540"/>
        <end position="550"/>
    </location>
</feature>
<dbReference type="Gene3D" id="2.30.42.10">
    <property type="match status" value="1"/>
</dbReference>
<dbReference type="PROSITE" id="PS50106">
    <property type="entry name" value="PDZ"/>
    <property type="match status" value="1"/>
</dbReference>
<dbReference type="SUPFAM" id="SSF50156">
    <property type="entry name" value="PDZ domain-like"/>
    <property type="match status" value="1"/>
</dbReference>
<protein>
    <recommendedName>
        <fullName evidence="6">Connector enhancer of kinase suppressor of ras 1</fullName>
    </recommendedName>
</protein>
<dbReference type="Gene3D" id="2.30.29.30">
    <property type="entry name" value="Pleckstrin-homology domain (PH domain)/Phosphotyrosine-binding domain (PTB)"/>
    <property type="match status" value="1"/>
</dbReference>
<dbReference type="PANTHER" id="PTHR12844:SF10">
    <property type="entry name" value="CONNECTOR ENHANCER OF KINASE SUPPRESSOR OF RAS 1"/>
    <property type="match status" value="1"/>
</dbReference>
<dbReference type="SUPFAM" id="SSF50729">
    <property type="entry name" value="PH domain-like"/>
    <property type="match status" value="1"/>
</dbReference>
<dbReference type="CDD" id="cd01260">
    <property type="entry name" value="PH_CNK_mammalian-like"/>
    <property type="match status" value="1"/>
</dbReference>
<gene>
    <name evidence="4" type="ORF">GDO81_006085</name>
</gene>
<sequence>MYHFDLTCSISPSLLWSITFFLQDWSDSLIESRILVICENICGICRSILNCSPENLLSQTAALELVQIYPESSTSLGIEFKSTSSGQHFVCRIAPESPAQRCGQIFPGDEIIQVNDQVVVGWTQKNLVLKLQERSDCVDIVFKKVTIAQSQSSVSLTEKKVCGIFKTPSSRSLPGSPLTTDAPLSPTLLHGTSLITHKNILPVYSAPTVLISSATEAKVASPSSENLPEVNLHQCEFFSQSHHTWPSSGTSSHSLPPVSVIFNSTSIQPSSEQILLPNTMSSTIYAKTLTPISNISLELNAQDLQDIPRPRSGSDSSSKSTISLISVPLSPGVLRSSASENNLVTRATVPQKEELQEREESFKKSETTSNSPKSHQVDKKLGKLPSTGQPSNDKRALGATPKSQKGTVTKLSRRRVSCKELGSPDCDGWLWQRKEVASFMSQKWKRCWCVLKKDRLYWYSSPQDEKAMGLLNISSYSLESPREAKPKKKYEFQLSHPTYKPFVFAADNLTDMQKWVTFLLKTLQKYKVPSNSSHSREEDCYSETEAEDDEQTKTNYVIKNTLVESPSSKPPLACEETGALEGSPKSVDASSPIKNISEEMLAHTCEEGAEGGPLPKSIDDLEMMMTCLKQGGVSLIGKKTAMTRDEYRKSFKNRNKNPDINHKAHALRVLQSTLKAKILELQSLNQVLENPNLNSAAFQKWKNEHEHLYGSLGKSPLAQHVVAGNMYQEKKNSKSNNDGRESEESD</sequence>
<keyword evidence="5" id="KW-1185">Reference proteome</keyword>
<dbReference type="EMBL" id="WNYA01000002">
    <property type="protein sequence ID" value="KAG8588746.1"/>
    <property type="molecule type" value="Genomic_DNA"/>
</dbReference>
<dbReference type="InterPro" id="IPR011993">
    <property type="entry name" value="PH-like_dom_sf"/>
</dbReference>
<name>A0AAV7CV70_ENGPU</name>
<dbReference type="CDD" id="cd06748">
    <property type="entry name" value="PDZ_CNK1_2_3-like"/>
    <property type="match status" value="1"/>
</dbReference>
<feature type="compositionally biased region" description="Polar residues" evidence="1">
    <location>
        <begin position="401"/>
        <end position="410"/>
    </location>
</feature>
<dbReference type="PROSITE" id="PS50003">
    <property type="entry name" value="PH_DOMAIN"/>
    <property type="match status" value="1"/>
</dbReference>
<feature type="compositionally biased region" description="Basic and acidic residues" evidence="1">
    <location>
        <begin position="728"/>
        <end position="746"/>
    </location>
</feature>
<feature type="region of interest" description="Disordered" evidence="1">
    <location>
        <begin position="530"/>
        <end position="551"/>
    </location>
</feature>
<dbReference type="AlphaFoldDB" id="A0AAV7CV70"/>
<organism evidence="4 5">
    <name type="scientific">Engystomops pustulosus</name>
    <name type="common">Tungara frog</name>
    <name type="synonym">Physalaemus pustulosus</name>
    <dbReference type="NCBI Taxonomy" id="76066"/>
    <lineage>
        <taxon>Eukaryota</taxon>
        <taxon>Metazoa</taxon>
        <taxon>Chordata</taxon>
        <taxon>Craniata</taxon>
        <taxon>Vertebrata</taxon>
        <taxon>Euteleostomi</taxon>
        <taxon>Amphibia</taxon>
        <taxon>Batrachia</taxon>
        <taxon>Anura</taxon>
        <taxon>Neobatrachia</taxon>
        <taxon>Hyloidea</taxon>
        <taxon>Leptodactylidae</taxon>
        <taxon>Leiuperinae</taxon>
        <taxon>Engystomops</taxon>
    </lineage>
</organism>
<evidence type="ECO:0000259" key="2">
    <source>
        <dbReference type="PROSITE" id="PS50003"/>
    </source>
</evidence>
<dbReference type="InterPro" id="IPR001849">
    <property type="entry name" value="PH_domain"/>
</dbReference>
<accession>A0AAV7CV70</accession>
<evidence type="ECO:0000313" key="5">
    <source>
        <dbReference type="Proteomes" id="UP000824782"/>
    </source>
</evidence>
<feature type="domain" description="PDZ" evidence="3">
    <location>
        <begin position="65"/>
        <end position="146"/>
    </location>
</feature>
<dbReference type="Pfam" id="PF00595">
    <property type="entry name" value="PDZ"/>
    <property type="match status" value="1"/>
</dbReference>
<proteinExistence type="predicted"/>
<feature type="compositionally biased region" description="Basic and acidic residues" evidence="1">
    <location>
        <begin position="351"/>
        <end position="366"/>
    </location>
</feature>
<evidence type="ECO:0000313" key="4">
    <source>
        <dbReference type="EMBL" id="KAG8588746.1"/>
    </source>
</evidence>
<dbReference type="SMART" id="SM00228">
    <property type="entry name" value="PDZ"/>
    <property type="match status" value="1"/>
</dbReference>
<dbReference type="PANTHER" id="PTHR12844">
    <property type="entry name" value="CONNECTOR ENCHANCER OF KINASE SUPPRESSOR OF RAS"/>
    <property type="match status" value="1"/>
</dbReference>
<dbReference type="Proteomes" id="UP000824782">
    <property type="component" value="Unassembled WGS sequence"/>
</dbReference>
<evidence type="ECO:0000256" key="1">
    <source>
        <dbReference type="SAM" id="MobiDB-lite"/>
    </source>
</evidence>
<dbReference type="InterPro" id="IPR001478">
    <property type="entry name" value="PDZ"/>
</dbReference>
<evidence type="ECO:0008006" key="6">
    <source>
        <dbReference type="Google" id="ProtNLM"/>
    </source>
</evidence>
<comment type="caution">
    <text evidence="4">The sequence shown here is derived from an EMBL/GenBank/DDBJ whole genome shotgun (WGS) entry which is preliminary data.</text>
</comment>
<feature type="region of interest" description="Disordered" evidence="1">
    <location>
        <begin position="726"/>
        <end position="746"/>
    </location>
</feature>
<reference evidence="4" key="1">
    <citation type="thesis" date="2020" institute="ProQuest LLC" country="789 East Eisenhower Parkway, Ann Arbor, MI, USA">
        <title>Comparative Genomics and Chromosome Evolution.</title>
        <authorList>
            <person name="Mudd A.B."/>
        </authorList>
    </citation>
    <scope>NUCLEOTIDE SEQUENCE</scope>
    <source>
        <strain evidence="4">237g6f4</strain>
        <tissue evidence="4">Blood</tissue>
    </source>
</reference>
<evidence type="ECO:0000259" key="3">
    <source>
        <dbReference type="PROSITE" id="PS50106"/>
    </source>
</evidence>
<feature type="region of interest" description="Disordered" evidence="1">
    <location>
        <begin position="344"/>
        <end position="414"/>
    </location>
</feature>
<feature type="domain" description="PH" evidence="2">
    <location>
        <begin position="423"/>
        <end position="524"/>
    </location>
</feature>
<dbReference type="InterPro" id="IPR051566">
    <property type="entry name" value="CNKSR"/>
</dbReference>
<feature type="region of interest" description="Disordered" evidence="1">
    <location>
        <begin position="567"/>
        <end position="590"/>
    </location>
</feature>
<dbReference type="InterPro" id="IPR036034">
    <property type="entry name" value="PDZ_sf"/>
</dbReference>